<dbReference type="EMBL" id="CP045227">
    <property type="protein sequence ID" value="QFS49589.1"/>
    <property type="molecule type" value="Genomic_DNA"/>
</dbReference>
<gene>
    <name evidence="5" type="ORF">GXM_07083</name>
</gene>
<dbReference type="InterPro" id="IPR029058">
    <property type="entry name" value="AB_hydrolase_fold"/>
</dbReference>
<proteinExistence type="predicted"/>
<dbReference type="AlphaFoldDB" id="A0A5P8WCD1"/>
<dbReference type="RefSeq" id="WP_152590943.1">
    <property type="nucleotide sequence ID" value="NZ_CP045227.1"/>
</dbReference>
<dbReference type="GO" id="GO:0003847">
    <property type="term" value="F:1-alkyl-2-acetylglycerophosphocholine esterase activity"/>
    <property type="evidence" value="ECO:0007669"/>
    <property type="project" value="TreeGrafter"/>
</dbReference>
<sequence>MKYNWKNTAKNIGLFCTLFTTYFISLNTSVKAAETVVLRYGQWEESISVTDLESIAETGQVPQKYKVYTNKFPLEERQKFLKALQTGSRVNFVTLSRLLNTSVGSTILRDFARLTSRNDDAGMQALRAGLVLGAKTKERLSIISFIQNYPSDRLVINLAEALPVFNNLNLSYQQTNQFMQAINSRLAAKSTNQKLPFDPSEAGNGKVQVINLPKLRDEQRQRLVPIDIYWSDSLSPAKRVVILSHGFSSNRTDMRYIAEHLASHGFLVAALEHIGSNEKYKIDLTDLTKPKLTDMKPQEFLERPKDISFVLDELAKLNQTDKHTLQGKLTTDNAMVIGHSFGGGTALSIAGAELQVDSLKERCPQVLRATVSAGEGLQCIAKELPENRHQLHDSRIKQAIALNPTSSLMFGETGLEKVQVPTLILASSKDETTPALTEQIISFNKLPSPKWLIGIVGATHSSIKDPMSTAQTEEKKSIEVVGEQAADIRKYMKAITLAFASQMTPEANKYQVFLTPEYAQYVSTQAFPIRLVTEIPTDILKEINNAVSNNQQ</sequence>
<dbReference type="Proteomes" id="UP000326678">
    <property type="component" value="Chromosome Gxm2"/>
</dbReference>
<evidence type="ECO:0000313" key="6">
    <source>
        <dbReference type="Proteomes" id="UP000326678"/>
    </source>
</evidence>
<evidence type="ECO:0000256" key="3">
    <source>
        <dbReference type="ARBA" id="ARBA00023098"/>
    </source>
</evidence>
<dbReference type="SUPFAM" id="SSF53474">
    <property type="entry name" value="alpha/beta-Hydrolases"/>
    <property type="match status" value="1"/>
</dbReference>
<dbReference type="PANTHER" id="PTHR10272">
    <property type="entry name" value="PLATELET-ACTIVATING FACTOR ACETYLHYDROLASE"/>
    <property type="match status" value="1"/>
</dbReference>
<organism evidence="5 6">
    <name type="scientific">Nostoc sphaeroides CCNUC1</name>
    <dbReference type="NCBI Taxonomy" id="2653204"/>
    <lineage>
        <taxon>Bacteria</taxon>
        <taxon>Bacillati</taxon>
        <taxon>Cyanobacteriota</taxon>
        <taxon>Cyanophyceae</taxon>
        <taxon>Nostocales</taxon>
        <taxon>Nostocaceae</taxon>
        <taxon>Nostoc</taxon>
    </lineage>
</organism>
<dbReference type="InterPro" id="IPR010802">
    <property type="entry name" value="DUF1400"/>
</dbReference>
<keyword evidence="1 5" id="KW-0378">Hydrolase</keyword>
<keyword evidence="6" id="KW-1185">Reference proteome</keyword>
<dbReference type="Pfam" id="PF03403">
    <property type="entry name" value="PAF-AH_p_II"/>
    <property type="match status" value="2"/>
</dbReference>
<dbReference type="GO" id="GO:0016042">
    <property type="term" value="P:lipid catabolic process"/>
    <property type="evidence" value="ECO:0007669"/>
    <property type="project" value="UniProtKB-KW"/>
</dbReference>
<evidence type="ECO:0000259" key="4">
    <source>
        <dbReference type="Pfam" id="PF07176"/>
    </source>
</evidence>
<dbReference type="KEGG" id="nsh:GXM_07083"/>
<dbReference type="Pfam" id="PF07176">
    <property type="entry name" value="DUF1400"/>
    <property type="match status" value="1"/>
</dbReference>
<evidence type="ECO:0000256" key="1">
    <source>
        <dbReference type="ARBA" id="ARBA00022801"/>
    </source>
</evidence>
<accession>A0A5P8WCD1</accession>
<reference evidence="5 6" key="1">
    <citation type="submission" date="2019-10" db="EMBL/GenBank/DDBJ databases">
        <title>Genomic and transcriptomic insights into the perfect genentic adaptation of a filamentous nitrogen-fixing cyanobacterium to rice fields.</title>
        <authorList>
            <person name="Chen Z."/>
        </authorList>
    </citation>
    <scope>NUCLEOTIDE SEQUENCE [LARGE SCALE GENOMIC DNA]</scope>
    <source>
        <strain evidence="5">CCNUC1</strain>
    </source>
</reference>
<evidence type="ECO:0000256" key="2">
    <source>
        <dbReference type="ARBA" id="ARBA00022963"/>
    </source>
</evidence>
<keyword evidence="2" id="KW-0442">Lipid degradation</keyword>
<keyword evidence="3" id="KW-0443">Lipid metabolism</keyword>
<dbReference type="Gene3D" id="3.40.50.1820">
    <property type="entry name" value="alpha/beta hydrolase"/>
    <property type="match status" value="1"/>
</dbReference>
<feature type="domain" description="DUF1400" evidence="4">
    <location>
        <begin position="32"/>
        <end position="157"/>
    </location>
</feature>
<evidence type="ECO:0000313" key="5">
    <source>
        <dbReference type="EMBL" id="QFS49589.1"/>
    </source>
</evidence>
<name>A0A5P8WCD1_9NOSO</name>
<dbReference type="PANTHER" id="PTHR10272:SF13">
    <property type="entry name" value="POLY(ETHYLENE TEREPHTHALATE) HYDROLASE"/>
    <property type="match status" value="1"/>
</dbReference>
<protein>
    <submittedName>
        <fullName evidence="5">Alpha/beta hydrolase</fullName>
    </submittedName>
</protein>